<protein>
    <submittedName>
        <fullName evidence="7">Carbon-monoxide dehydrogenase small subunit</fullName>
    </submittedName>
</protein>
<evidence type="ECO:0000256" key="2">
    <source>
        <dbReference type="ARBA" id="ARBA00022723"/>
    </source>
</evidence>
<dbReference type="PROSITE" id="PS00197">
    <property type="entry name" value="2FE2S_FER_1"/>
    <property type="match status" value="1"/>
</dbReference>
<keyword evidence="3" id="KW-0560">Oxidoreductase</keyword>
<keyword evidence="1" id="KW-0001">2Fe-2S</keyword>
<dbReference type="InterPro" id="IPR051452">
    <property type="entry name" value="Diverse_Oxidoreductases"/>
</dbReference>
<name>A0A1W1WBM8_SULTA</name>
<proteinExistence type="predicted"/>
<reference evidence="8" key="1">
    <citation type="submission" date="2017-04" db="EMBL/GenBank/DDBJ databases">
        <authorList>
            <person name="Varghese N."/>
            <person name="Submissions S."/>
        </authorList>
    </citation>
    <scope>NUCLEOTIDE SEQUENCE [LARGE SCALE GENOMIC DNA]</scope>
    <source>
        <strain evidence="8">DSM 9293</strain>
    </source>
</reference>
<dbReference type="PANTHER" id="PTHR44379">
    <property type="entry name" value="OXIDOREDUCTASE WITH IRON-SULFUR SUBUNIT"/>
    <property type="match status" value="1"/>
</dbReference>
<dbReference type="Gene3D" id="3.10.20.30">
    <property type="match status" value="1"/>
</dbReference>
<dbReference type="SUPFAM" id="SSF47741">
    <property type="entry name" value="CO dehydrogenase ISP C-domain like"/>
    <property type="match status" value="1"/>
</dbReference>
<accession>A0A1W1WBM8</accession>
<dbReference type="AlphaFoldDB" id="A0A1W1WBM8"/>
<gene>
    <name evidence="7" type="ORF">SAMN00768000_1220</name>
</gene>
<dbReference type="InterPro" id="IPR001041">
    <property type="entry name" value="2Fe-2S_ferredoxin-type"/>
</dbReference>
<sequence length="156" mass="16819">MHVQFRLNDEPVESHIAGHETLLAVLRDQLGVTEVKYGCGEGACGACVVLVDGKPLASCLTLCASVENADIMTVKAPDPSGLWALLQDRFAAHEAAQCGFCSPGLLASCFALIQRGEKLTRQQIREALSGHICRCTGYHHIVDAVEEVMTLWPVMS</sequence>
<dbReference type="InterPro" id="IPR002888">
    <property type="entry name" value="2Fe-2S-bd"/>
</dbReference>
<dbReference type="Gene3D" id="1.10.150.120">
    <property type="entry name" value="[2Fe-2S]-binding domain"/>
    <property type="match status" value="1"/>
</dbReference>
<dbReference type="OrthoDB" id="9796880at2"/>
<dbReference type="EMBL" id="FWWY01000001">
    <property type="protein sequence ID" value="SMC03696.1"/>
    <property type="molecule type" value="Genomic_DNA"/>
</dbReference>
<dbReference type="InterPro" id="IPR036884">
    <property type="entry name" value="2Fe-2S-bd_dom_sf"/>
</dbReference>
<dbReference type="CDD" id="cd00207">
    <property type="entry name" value="fer2"/>
    <property type="match status" value="1"/>
</dbReference>
<dbReference type="InterPro" id="IPR012675">
    <property type="entry name" value="Beta-grasp_dom_sf"/>
</dbReference>
<dbReference type="Pfam" id="PF00111">
    <property type="entry name" value="Fer2"/>
    <property type="match status" value="1"/>
</dbReference>
<keyword evidence="5" id="KW-0411">Iron-sulfur</keyword>
<dbReference type="Proteomes" id="UP000192660">
    <property type="component" value="Unassembled WGS sequence"/>
</dbReference>
<dbReference type="Pfam" id="PF01799">
    <property type="entry name" value="Fer2_2"/>
    <property type="match status" value="1"/>
</dbReference>
<dbReference type="GO" id="GO:0051537">
    <property type="term" value="F:2 iron, 2 sulfur cluster binding"/>
    <property type="evidence" value="ECO:0007669"/>
    <property type="project" value="UniProtKB-KW"/>
</dbReference>
<keyword evidence="2" id="KW-0479">Metal-binding</keyword>
<dbReference type="GO" id="GO:0016491">
    <property type="term" value="F:oxidoreductase activity"/>
    <property type="evidence" value="ECO:0007669"/>
    <property type="project" value="UniProtKB-KW"/>
</dbReference>
<evidence type="ECO:0000256" key="3">
    <source>
        <dbReference type="ARBA" id="ARBA00023002"/>
    </source>
</evidence>
<feature type="domain" description="2Fe-2S ferredoxin-type" evidence="6">
    <location>
        <begin position="1"/>
        <end position="77"/>
    </location>
</feature>
<organism evidence="7 8">
    <name type="scientific">Sulfobacillus thermosulfidooxidans (strain DSM 9293 / VKM B-1269 / AT-1)</name>
    <dbReference type="NCBI Taxonomy" id="929705"/>
    <lineage>
        <taxon>Bacteria</taxon>
        <taxon>Bacillati</taxon>
        <taxon>Bacillota</taxon>
        <taxon>Clostridia</taxon>
        <taxon>Eubacteriales</taxon>
        <taxon>Clostridiales Family XVII. Incertae Sedis</taxon>
        <taxon>Sulfobacillus</taxon>
    </lineage>
</organism>
<evidence type="ECO:0000313" key="8">
    <source>
        <dbReference type="Proteomes" id="UP000192660"/>
    </source>
</evidence>
<evidence type="ECO:0000256" key="1">
    <source>
        <dbReference type="ARBA" id="ARBA00022714"/>
    </source>
</evidence>
<dbReference type="InterPro" id="IPR006058">
    <property type="entry name" value="2Fe2S_fd_BS"/>
</dbReference>
<dbReference type="PROSITE" id="PS51085">
    <property type="entry name" value="2FE2S_FER_2"/>
    <property type="match status" value="1"/>
</dbReference>
<dbReference type="InterPro" id="IPR036010">
    <property type="entry name" value="2Fe-2S_ferredoxin-like_sf"/>
</dbReference>
<evidence type="ECO:0000313" key="7">
    <source>
        <dbReference type="EMBL" id="SMC03696.1"/>
    </source>
</evidence>
<evidence type="ECO:0000256" key="5">
    <source>
        <dbReference type="ARBA" id="ARBA00023014"/>
    </source>
</evidence>
<dbReference type="PANTHER" id="PTHR44379:SF8">
    <property type="entry name" value="XANTHINE DEHYDROGENASE IRON-SULFUR-BINDING SUBUNIT XDHC-RELATED"/>
    <property type="match status" value="1"/>
</dbReference>
<evidence type="ECO:0000259" key="6">
    <source>
        <dbReference type="PROSITE" id="PS51085"/>
    </source>
</evidence>
<keyword evidence="4" id="KW-0408">Iron</keyword>
<dbReference type="SUPFAM" id="SSF54292">
    <property type="entry name" value="2Fe-2S ferredoxin-like"/>
    <property type="match status" value="1"/>
</dbReference>
<evidence type="ECO:0000256" key="4">
    <source>
        <dbReference type="ARBA" id="ARBA00023004"/>
    </source>
</evidence>
<dbReference type="GO" id="GO:0046872">
    <property type="term" value="F:metal ion binding"/>
    <property type="evidence" value="ECO:0007669"/>
    <property type="project" value="UniProtKB-KW"/>
</dbReference>
<keyword evidence="8" id="KW-1185">Reference proteome</keyword>
<dbReference type="STRING" id="28034.BFX07_10030"/>